<dbReference type="RefSeq" id="WP_008681488.1">
    <property type="nucleotide sequence ID" value="NZ_ANOH01000262.1"/>
</dbReference>
<feature type="domain" description="Sulfatase N-terminal" evidence="7">
    <location>
        <begin position="17"/>
        <end position="376"/>
    </location>
</feature>
<reference evidence="8 9" key="1">
    <citation type="journal article" date="2013" name="Mar. Genomics">
        <title>Expression of sulfatases in Rhodopirellula baltica and the diversity of sulfatases in the genus Rhodopirellula.</title>
        <authorList>
            <person name="Wegner C.E."/>
            <person name="Richter-Heitmann T."/>
            <person name="Klindworth A."/>
            <person name="Klockow C."/>
            <person name="Richter M."/>
            <person name="Achstetter T."/>
            <person name="Glockner F.O."/>
            <person name="Harder J."/>
        </authorList>
    </citation>
    <scope>NUCLEOTIDE SEQUENCE [LARGE SCALE GENOMIC DNA]</scope>
    <source>
        <strain evidence="8 9">SM41</strain>
    </source>
</reference>
<dbReference type="InterPro" id="IPR035874">
    <property type="entry name" value="IDS"/>
</dbReference>
<organism evidence="8 9">
    <name type="scientific">Rhodopirellula sallentina SM41</name>
    <dbReference type="NCBI Taxonomy" id="1263870"/>
    <lineage>
        <taxon>Bacteria</taxon>
        <taxon>Pseudomonadati</taxon>
        <taxon>Planctomycetota</taxon>
        <taxon>Planctomycetia</taxon>
        <taxon>Pirellulales</taxon>
        <taxon>Pirellulaceae</taxon>
        <taxon>Rhodopirellula</taxon>
    </lineage>
</organism>
<dbReference type="SUPFAM" id="SSF53649">
    <property type="entry name" value="Alkaline phosphatase-like"/>
    <property type="match status" value="1"/>
</dbReference>
<dbReference type="GO" id="GO:0004423">
    <property type="term" value="F:iduronate-2-sulfatase activity"/>
    <property type="evidence" value="ECO:0007669"/>
    <property type="project" value="InterPro"/>
</dbReference>
<name>M5TZZ0_9BACT</name>
<dbReference type="PATRIC" id="fig|1263870.3.peg.4018"/>
<keyword evidence="9" id="KW-1185">Reference proteome</keyword>
<dbReference type="CDD" id="cd16030">
    <property type="entry name" value="iduronate-2-sulfatase"/>
    <property type="match status" value="1"/>
</dbReference>
<dbReference type="EMBL" id="ANOH01000262">
    <property type="protein sequence ID" value="EMI54777.1"/>
    <property type="molecule type" value="Genomic_DNA"/>
</dbReference>
<comment type="caution">
    <text evidence="8">The sequence shown here is derived from an EMBL/GenBank/DDBJ whole genome shotgun (WGS) entry which is preliminary data.</text>
</comment>
<gene>
    <name evidence="8" type="ORF">RSSM_03786</name>
</gene>
<dbReference type="PANTHER" id="PTHR45953">
    <property type="entry name" value="IDURONATE 2-SULFATASE"/>
    <property type="match status" value="1"/>
</dbReference>
<protein>
    <submittedName>
        <fullName evidence="8">Iduronate-2-sulfatase</fullName>
    </submittedName>
</protein>
<proteinExistence type="inferred from homology"/>
<dbReference type="InterPro" id="IPR017850">
    <property type="entry name" value="Alkaline_phosphatase_core_sf"/>
</dbReference>
<keyword evidence="6" id="KW-0106">Calcium</keyword>
<keyword evidence="5" id="KW-0378">Hydrolase</keyword>
<dbReference type="Pfam" id="PF00884">
    <property type="entry name" value="Sulfatase"/>
    <property type="match status" value="1"/>
</dbReference>
<evidence type="ECO:0000256" key="6">
    <source>
        <dbReference type="ARBA" id="ARBA00022837"/>
    </source>
</evidence>
<evidence type="ECO:0000256" key="3">
    <source>
        <dbReference type="ARBA" id="ARBA00022723"/>
    </source>
</evidence>
<comment type="similarity">
    <text evidence="2">Belongs to the sulfatase family.</text>
</comment>
<dbReference type="Proteomes" id="UP000011885">
    <property type="component" value="Unassembled WGS sequence"/>
</dbReference>
<evidence type="ECO:0000313" key="9">
    <source>
        <dbReference type="Proteomes" id="UP000011885"/>
    </source>
</evidence>
<dbReference type="Gene3D" id="3.40.720.10">
    <property type="entry name" value="Alkaline Phosphatase, subunit A"/>
    <property type="match status" value="1"/>
</dbReference>
<comment type="cofactor">
    <cofactor evidence="1">
        <name>Ca(2+)</name>
        <dbReference type="ChEBI" id="CHEBI:29108"/>
    </cofactor>
</comment>
<sequence length="470" mass="52368">MMPLIGTSSRGEESGRRNVLLICVDDLRPELNCYGVDYIHSPNIDHLASQGCQFNRHYVQAPTCGASRYAMLTGQYGPGGNNALFDRAKRIAVDPEAVAPSMPRWFRDHGYTTVSVGKISHHPGGRGGKDWDDDHSIEMPGDWDRHLMPTGPWQHPRGAMHGLANGEIRVDASQMDVFQSASGSGDRYPDDLVLEKSLDELRLLAEGRDESPFFLAVGFIRPHLPFGAPEKDMVHYRNVDLPLVANAVKPEGKTTWHRSGEFMNYRRWGKDPNQDSEFAIEVRKHYAACVTYADRNVGAVLSELDRLGLRESTVVVLWGDHGWHLGEHAIWGKHALFEDALRSPLIIRSPSQVGEGVNVDTVVESIDIFPTLCELAAFHTSPDDVDGDSLVEVMRDPDAVGAGQSAVSYGKANSIRTDAFRLIVHRDGFAELYDHRADPLELSNVASKHPEVVNRLSRLLEERLSRKRTR</sequence>
<keyword evidence="4" id="KW-0732">Signal</keyword>
<evidence type="ECO:0000313" key="8">
    <source>
        <dbReference type="EMBL" id="EMI54777.1"/>
    </source>
</evidence>
<evidence type="ECO:0000259" key="7">
    <source>
        <dbReference type="Pfam" id="PF00884"/>
    </source>
</evidence>
<evidence type="ECO:0000256" key="1">
    <source>
        <dbReference type="ARBA" id="ARBA00001913"/>
    </source>
</evidence>
<dbReference type="InterPro" id="IPR000917">
    <property type="entry name" value="Sulfatase_N"/>
</dbReference>
<evidence type="ECO:0000256" key="2">
    <source>
        <dbReference type="ARBA" id="ARBA00008779"/>
    </source>
</evidence>
<dbReference type="GO" id="GO:0005737">
    <property type="term" value="C:cytoplasm"/>
    <property type="evidence" value="ECO:0007669"/>
    <property type="project" value="TreeGrafter"/>
</dbReference>
<dbReference type="PANTHER" id="PTHR45953:SF1">
    <property type="entry name" value="IDURONATE 2-SULFATASE"/>
    <property type="match status" value="1"/>
</dbReference>
<dbReference type="GO" id="GO:0046872">
    <property type="term" value="F:metal ion binding"/>
    <property type="evidence" value="ECO:0007669"/>
    <property type="project" value="UniProtKB-KW"/>
</dbReference>
<keyword evidence="3" id="KW-0479">Metal-binding</keyword>
<evidence type="ECO:0000256" key="5">
    <source>
        <dbReference type="ARBA" id="ARBA00022801"/>
    </source>
</evidence>
<dbReference type="AlphaFoldDB" id="M5TZZ0"/>
<accession>M5TZZ0</accession>
<evidence type="ECO:0000256" key="4">
    <source>
        <dbReference type="ARBA" id="ARBA00022729"/>
    </source>
</evidence>